<evidence type="ECO:0000256" key="3">
    <source>
        <dbReference type="ARBA" id="ARBA00022448"/>
    </source>
</evidence>
<sequence>MACIGGGMFVVYEHKESLGKPHFTSLHSRFGLTANLGLICVALGGLLTLYRKSLGLPVIIKHSHMIAGAVVYLAAIGALITGLSSDWFSAVIMQSAAFYWRAIYVLPVLTSFVITMQVTKKFVDISNKGKDKKTKDGKDKKNQD</sequence>
<evidence type="ECO:0000256" key="9">
    <source>
        <dbReference type="ARBA" id="ARBA00023004"/>
    </source>
</evidence>
<dbReference type="InParanoid" id="A0A1V9XIL1"/>
<dbReference type="Proteomes" id="UP000192247">
    <property type="component" value="Unassembled WGS sequence"/>
</dbReference>
<organism evidence="14 15">
    <name type="scientific">Tropilaelaps mercedesae</name>
    <dbReference type="NCBI Taxonomy" id="418985"/>
    <lineage>
        <taxon>Eukaryota</taxon>
        <taxon>Metazoa</taxon>
        <taxon>Ecdysozoa</taxon>
        <taxon>Arthropoda</taxon>
        <taxon>Chelicerata</taxon>
        <taxon>Arachnida</taxon>
        <taxon>Acari</taxon>
        <taxon>Parasitiformes</taxon>
        <taxon>Mesostigmata</taxon>
        <taxon>Gamasina</taxon>
        <taxon>Dermanyssoidea</taxon>
        <taxon>Laelapidae</taxon>
        <taxon>Tropilaelaps</taxon>
    </lineage>
</organism>
<dbReference type="GO" id="GO:0140575">
    <property type="term" value="F:transmembrane monodehydroascorbate reductase activity"/>
    <property type="evidence" value="ECO:0007669"/>
    <property type="project" value="InterPro"/>
</dbReference>
<feature type="transmembrane region" description="Helical" evidence="12">
    <location>
        <begin position="98"/>
        <end position="118"/>
    </location>
</feature>
<reference evidence="14 15" key="1">
    <citation type="journal article" date="2017" name="Gigascience">
        <title>Draft genome of the honey bee ectoparasitic mite, Tropilaelaps mercedesae, is shaped by the parasitic life history.</title>
        <authorList>
            <person name="Dong X."/>
            <person name="Armstrong S.D."/>
            <person name="Xia D."/>
            <person name="Makepeace B.L."/>
            <person name="Darby A.C."/>
            <person name="Kadowaki T."/>
        </authorList>
    </citation>
    <scope>NUCLEOTIDE SEQUENCE [LARGE SCALE GENOMIC DNA]</scope>
    <source>
        <strain evidence="14">Wuxi-XJTLU</strain>
    </source>
</reference>
<accession>A0A1V9XIL1</accession>
<dbReference type="AlphaFoldDB" id="A0A1V9XIL1"/>
<dbReference type="OrthoDB" id="432881at2759"/>
<evidence type="ECO:0000256" key="4">
    <source>
        <dbReference type="ARBA" id="ARBA00022617"/>
    </source>
</evidence>
<dbReference type="InterPro" id="IPR006593">
    <property type="entry name" value="Cyt_b561/ferric_Rdtase_TM"/>
</dbReference>
<evidence type="ECO:0000256" key="11">
    <source>
        <dbReference type="ARBA" id="ARBA00024225"/>
    </source>
</evidence>
<gene>
    <name evidence="14" type="ORF">BIW11_01153</name>
</gene>
<feature type="domain" description="Cytochrome b561" evidence="13">
    <location>
        <begin position="2"/>
        <end position="88"/>
    </location>
</feature>
<evidence type="ECO:0000256" key="12">
    <source>
        <dbReference type="SAM" id="Phobius"/>
    </source>
</evidence>
<evidence type="ECO:0000256" key="2">
    <source>
        <dbReference type="ARBA" id="ARBA00004141"/>
    </source>
</evidence>
<dbReference type="GO" id="GO:0140571">
    <property type="term" value="F:transmembrane ascorbate ferrireductase activity"/>
    <property type="evidence" value="ECO:0007669"/>
    <property type="project" value="UniProtKB-EC"/>
</dbReference>
<evidence type="ECO:0000256" key="8">
    <source>
        <dbReference type="ARBA" id="ARBA00022989"/>
    </source>
</evidence>
<keyword evidence="10 12" id="KW-0472">Membrane</keyword>
<evidence type="ECO:0000256" key="1">
    <source>
        <dbReference type="ARBA" id="ARBA00001970"/>
    </source>
</evidence>
<dbReference type="EC" id="7.2.1.3" evidence="11"/>
<dbReference type="Gene3D" id="1.20.120.1770">
    <property type="match status" value="1"/>
</dbReference>
<feature type="transmembrane region" description="Helical" evidence="12">
    <location>
        <begin position="30"/>
        <end position="50"/>
    </location>
</feature>
<keyword evidence="15" id="KW-1185">Reference proteome</keyword>
<comment type="cofactor">
    <cofactor evidence="1">
        <name>heme b</name>
        <dbReference type="ChEBI" id="CHEBI:60344"/>
    </cofactor>
</comment>
<comment type="caution">
    <text evidence="14">The sequence shown here is derived from an EMBL/GenBank/DDBJ whole genome shotgun (WGS) entry which is preliminary data.</text>
</comment>
<dbReference type="EMBL" id="MNPL01010038">
    <property type="protein sequence ID" value="OQR73385.1"/>
    <property type="molecule type" value="Genomic_DNA"/>
</dbReference>
<evidence type="ECO:0000256" key="7">
    <source>
        <dbReference type="ARBA" id="ARBA00022982"/>
    </source>
</evidence>
<dbReference type="GO" id="GO:0046872">
    <property type="term" value="F:metal ion binding"/>
    <property type="evidence" value="ECO:0007669"/>
    <property type="project" value="UniProtKB-KW"/>
</dbReference>
<keyword evidence="7" id="KW-0249">Electron transport</keyword>
<feature type="transmembrane region" description="Helical" evidence="12">
    <location>
        <begin position="70"/>
        <end position="92"/>
    </location>
</feature>
<dbReference type="InterPro" id="IPR045150">
    <property type="entry name" value="CYB561D1/2"/>
</dbReference>
<dbReference type="Pfam" id="PF03188">
    <property type="entry name" value="Cytochrom_B561"/>
    <property type="match status" value="1"/>
</dbReference>
<evidence type="ECO:0000256" key="6">
    <source>
        <dbReference type="ARBA" id="ARBA00022723"/>
    </source>
</evidence>
<dbReference type="PANTHER" id="PTHR15422:SF45">
    <property type="entry name" value="CYTOCHROME B561 DOMAIN-CONTAINING PROTEIN"/>
    <property type="match status" value="1"/>
</dbReference>
<keyword evidence="8 12" id="KW-1133">Transmembrane helix</keyword>
<proteinExistence type="predicted"/>
<keyword evidence="3" id="KW-0813">Transport</keyword>
<keyword evidence="5 12" id="KW-0812">Transmembrane</keyword>
<name>A0A1V9XIL1_9ACAR</name>
<evidence type="ECO:0000256" key="5">
    <source>
        <dbReference type="ARBA" id="ARBA00022692"/>
    </source>
</evidence>
<evidence type="ECO:0000256" key="10">
    <source>
        <dbReference type="ARBA" id="ARBA00023136"/>
    </source>
</evidence>
<keyword evidence="4" id="KW-0349">Heme</keyword>
<evidence type="ECO:0000313" key="15">
    <source>
        <dbReference type="Proteomes" id="UP000192247"/>
    </source>
</evidence>
<keyword evidence="9" id="KW-0408">Iron</keyword>
<evidence type="ECO:0000259" key="13">
    <source>
        <dbReference type="Pfam" id="PF03188"/>
    </source>
</evidence>
<evidence type="ECO:0000313" key="14">
    <source>
        <dbReference type="EMBL" id="OQR73385.1"/>
    </source>
</evidence>
<dbReference type="GO" id="GO:0016020">
    <property type="term" value="C:membrane"/>
    <property type="evidence" value="ECO:0007669"/>
    <property type="project" value="UniProtKB-SubCell"/>
</dbReference>
<dbReference type="PANTHER" id="PTHR15422">
    <property type="entry name" value="OS05G0565100 PROTEIN"/>
    <property type="match status" value="1"/>
</dbReference>
<comment type="subcellular location">
    <subcellularLocation>
        <location evidence="2">Membrane</location>
        <topology evidence="2">Multi-pass membrane protein</topology>
    </subcellularLocation>
</comment>
<protein>
    <recommendedName>
        <fullName evidence="11">ascorbate ferrireductase (transmembrane)</fullName>
        <ecNumber evidence="11">7.2.1.3</ecNumber>
    </recommendedName>
</protein>
<keyword evidence="6" id="KW-0479">Metal-binding</keyword>